<protein>
    <recommendedName>
        <fullName evidence="1">DUF2007 domain-containing protein</fullName>
    </recommendedName>
</protein>
<evidence type="ECO:0000313" key="3">
    <source>
        <dbReference type="Proteomes" id="UP000008514"/>
    </source>
</evidence>
<reference evidence="2" key="2">
    <citation type="submission" date="2012-09" db="EMBL/GenBank/DDBJ databases">
        <title>The complete sequence of Psychroflexus torquis an extreme psychrophile from sea-ice that is stimulated by light.</title>
        <authorList>
            <person name="Feng S."/>
            <person name="Powell S.M."/>
            <person name="Bowman J.P."/>
        </authorList>
    </citation>
    <scope>NUCLEOTIDE SEQUENCE [LARGE SCALE GENOMIC DNA]</scope>
    <source>
        <strain evidence="2">ATCC 700755</strain>
    </source>
</reference>
<dbReference type="KEGG" id="ptq:P700755_000723"/>
<proteinExistence type="predicted"/>
<dbReference type="HOGENOM" id="CLU_194262_1_0_10"/>
<dbReference type="AlphaFoldDB" id="K4ICX5"/>
<dbReference type="InterPro" id="IPR018551">
    <property type="entry name" value="DUF2007"/>
</dbReference>
<dbReference type="OrthoDB" id="1149279at2"/>
<reference evidence="2" key="1">
    <citation type="submission" date="2006-03" db="EMBL/GenBank/DDBJ databases">
        <authorList>
            <person name="Bowman J."/>
            <person name="Ferriera S."/>
            <person name="Johnson J."/>
            <person name="Kravitz S."/>
            <person name="Halpern A."/>
            <person name="Remington K."/>
            <person name="Beeson K."/>
            <person name="Tran B."/>
            <person name="Rogers Y.-H."/>
            <person name="Friedman R."/>
            <person name="Venter J.C."/>
        </authorList>
    </citation>
    <scope>NUCLEOTIDE SEQUENCE [LARGE SCALE GENOMIC DNA]</scope>
    <source>
        <strain evidence="2">ATCC 700755</strain>
    </source>
</reference>
<feature type="domain" description="DUF2007" evidence="1">
    <location>
        <begin position="9"/>
        <end position="67"/>
    </location>
</feature>
<dbReference type="RefSeq" id="WP_015023345.1">
    <property type="nucleotide sequence ID" value="NC_018721.1"/>
</dbReference>
<keyword evidence="3" id="KW-1185">Reference proteome</keyword>
<sequence length="76" mass="8608">MNEHVKILTNSSILINRIAQILEEEEIPSLIKDNVESARLAGFGTSANDVELYVYTSDLEKAKKIINTFLENNEKQ</sequence>
<dbReference type="SUPFAM" id="SSF54913">
    <property type="entry name" value="GlnB-like"/>
    <property type="match status" value="1"/>
</dbReference>
<organism evidence="2 3">
    <name type="scientific">Psychroflexus torquis (strain ATCC 700755 / CIP 106069 / ACAM 623)</name>
    <dbReference type="NCBI Taxonomy" id="313595"/>
    <lineage>
        <taxon>Bacteria</taxon>
        <taxon>Pseudomonadati</taxon>
        <taxon>Bacteroidota</taxon>
        <taxon>Flavobacteriia</taxon>
        <taxon>Flavobacteriales</taxon>
        <taxon>Flavobacteriaceae</taxon>
        <taxon>Psychroflexus</taxon>
    </lineage>
</organism>
<gene>
    <name evidence="2" type="ordered locus">P700755_000723</name>
</gene>
<evidence type="ECO:0000259" key="1">
    <source>
        <dbReference type="Pfam" id="PF09413"/>
    </source>
</evidence>
<dbReference type="InterPro" id="IPR011322">
    <property type="entry name" value="N-reg_PII-like_a/b"/>
</dbReference>
<name>K4ICX5_PSYTT</name>
<accession>K4ICX5</accession>
<dbReference type="Proteomes" id="UP000008514">
    <property type="component" value="Chromosome"/>
</dbReference>
<dbReference type="Pfam" id="PF09413">
    <property type="entry name" value="DUF2007"/>
    <property type="match status" value="1"/>
</dbReference>
<evidence type="ECO:0000313" key="2">
    <source>
        <dbReference type="EMBL" id="AFU67728.1"/>
    </source>
</evidence>
<dbReference type="EMBL" id="CP003879">
    <property type="protein sequence ID" value="AFU67728.1"/>
    <property type="molecule type" value="Genomic_DNA"/>
</dbReference>